<keyword evidence="2" id="KW-0560">Oxidoreductase</keyword>
<name>A0ABX1B2B5_9ACTN</name>
<dbReference type="EMBL" id="JAATEP010000012">
    <property type="protein sequence ID" value="NJP91481.1"/>
    <property type="molecule type" value="Genomic_DNA"/>
</dbReference>
<dbReference type="Pfam" id="PF00107">
    <property type="entry name" value="ADH_zinc_N"/>
    <property type="match status" value="1"/>
</dbReference>
<dbReference type="InterPro" id="IPR013149">
    <property type="entry name" value="ADH-like_C"/>
</dbReference>
<sequence length="318" mass="32235">MRAIVLTATGEPEQLQLTDLPRPRPEEGQVLVRAQAIGVSFAETQIRAGVLPFPLPLPAVIGAEVAGEVVEVGAGVDEKLLGATLVGVTGGLGAYAEYVALPAALTCPVPDGVTPERALAAAAPGALALALLHKAALTGGETVLVEAGTSSVGAHLVRHAKEFGAGHVIATAGSPAKRARATELGADAVLDHGTPGWPDGLPENVDVVFESIGGTSAGQVLAHLTPGTGRMLYYGLLSGEQAAVTAADLMARGVTVTACSGPAWAGQVFATHYPEMLARLASGRGEADIARTLPLERAAEAHHLLESRAVTGRVLLVP</sequence>
<dbReference type="SUPFAM" id="SSF50129">
    <property type="entry name" value="GroES-like"/>
    <property type="match status" value="1"/>
</dbReference>
<dbReference type="Gene3D" id="3.90.180.10">
    <property type="entry name" value="Medium-chain alcohol dehydrogenases, catalytic domain"/>
    <property type="match status" value="1"/>
</dbReference>
<evidence type="ECO:0000313" key="4">
    <source>
        <dbReference type="EMBL" id="NJP91481.1"/>
    </source>
</evidence>
<dbReference type="InterPro" id="IPR011032">
    <property type="entry name" value="GroES-like_sf"/>
</dbReference>
<dbReference type="Pfam" id="PF08240">
    <property type="entry name" value="ADH_N"/>
    <property type="match status" value="1"/>
</dbReference>
<evidence type="ECO:0000256" key="2">
    <source>
        <dbReference type="ARBA" id="ARBA00023002"/>
    </source>
</evidence>
<keyword evidence="1" id="KW-0521">NADP</keyword>
<protein>
    <submittedName>
        <fullName evidence="4">Zinc-binding dehydrogenase</fullName>
    </submittedName>
</protein>
<dbReference type="Gene3D" id="3.40.50.720">
    <property type="entry name" value="NAD(P)-binding Rossmann-like Domain"/>
    <property type="match status" value="1"/>
</dbReference>
<dbReference type="InterPro" id="IPR020843">
    <property type="entry name" value="ER"/>
</dbReference>
<dbReference type="SMART" id="SM00829">
    <property type="entry name" value="PKS_ER"/>
    <property type="match status" value="1"/>
</dbReference>
<comment type="caution">
    <text evidence="4">The sequence shown here is derived from an EMBL/GenBank/DDBJ whole genome shotgun (WGS) entry which is preliminary data.</text>
</comment>
<feature type="domain" description="Enoyl reductase (ER)" evidence="3">
    <location>
        <begin position="10"/>
        <end position="316"/>
    </location>
</feature>
<dbReference type="Proteomes" id="UP000696294">
    <property type="component" value="Unassembled WGS sequence"/>
</dbReference>
<evidence type="ECO:0000259" key="3">
    <source>
        <dbReference type="SMART" id="SM00829"/>
    </source>
</evidence>
<reference evidence="4 5" key="1">
    <citation type="submission" date="2020-03" db="EMBL/GenBank/DDBJ databases">
        <title>WGS of actinomycetes isolated from Thailand.</title>
        <authorList>
            <person name="Thawai C."/>
        </authorList>
    </citation>
    <scope>NUCLEOTIDE SEQUENCE [LARGE SCALE GENOMIC DNA]</scope>
    <source>
        <strain evidence="4 5">FMUSA5-5</strain>
    </source>
</reference>
<dbReference type="PANTHER" id="PTHR48106">
    <property type="entry name" value="QUINONE OXIDOREDUCTASE PIG3-RELATED"/>
    <property type="match status" value="1"/>
</dbReference>
<evidence type="ECO:0000256" key="1">
    <source>
        <dbReference type="ARBA" id="ARBA00022857"/>
    </source>
</evidence>
<organism evidence="4 5">
    <name type="scientific">Nonomuraea composti</name>
    <dbReference type="NCBI Taxonomy" id="2720023"/>
    <lineage>
        <taxon>Bacteria</taxon>
        <taxon>Bacillati</taxon>
        <taxon>Actinomycetota</taxon>
        <taxon>Actinomycetes</taxon>
        <taxon>Streptosporangiales</taxon>
        <taxon>Streptosporangiaceae</taxon>
        <taxon>Nonomuraea</taxon>
    </lineage>
</organism>
<dbReference type="InterPro" id="IPR036291">
    <property type="entry name" value="NAD(P)-bd_dom_sf"/>
</dbReference>
<dbReference type="InterPro" id="IPR013154">
    <property type="entry name" value="ADH-like_N"/>
</dbReference>
<accession>A0ABX1B2B5</accession>
<gene>
    <name evidence="4" type="ORF">HCN51_18790</name>
</gene>
<keyword evidence="5" id="KW-1185">Reference proteome</keyword>
<dbReference type="RefSeq" id="WP_168010857.1">
    <property type="nucleotide sequence ID" value="NZ_JAATEP010000012.1"/>
</dbReference>
<proteinExistence type="predicted"/>
<dbReference type="SUPFAM" id="SSF51735">
    <property type="entry name" value="NAD(P)-binding Rossmann-fold domains"/>
    <property type="match status" value="1"/>
</dbReference>
<evidence type="ECO:0000313" key="5">
    <source>
        <dbReference type="Proteomes" id="UP000696294"/>
    </source>
</evidence>